<dbReference type="KEGG" id="dmm:dnm_008930"/>
<dbReference type="EMBL" id="CP061800">
    <property type="protein sequence ID" value="QTA84890.1"/>
    <property type="molecule type" value="Genomic_DNA"/>
</dbReference>
<gene>
    <name evidence="1" type="ORF">dnm_008930</name>
</gene>
<reference evidence="1" key="1">
    <citation type="journal article" date="2021" name="Microb. Physiol.">
        <title>Proteogenomic Insights into the Physiology of Marine, Sulfate-Reducing, Filamentous Desulfonema limicola and Desulfonema magnum.</title>
        <authorList>
            <person name="Schnaars V."/>
            <person name="Wohlbrand L."/>
            <person name="Scheve S."/>
            <person name="Hinrichs C."/>
            <person name="Reinhardt R."/>
            <person name="Rabus R."/>
        </authorList>
    </citation>
    <scope>NUCLEOTIDE SEQUENCE</scope>
    <source>
        <strain evidence="1">4be13</strain>
    </source>
</reference>
<proteinExistence type="predicted"/>
<organism evidence="1 2">
    <name type="scientific">Desulfonema magnum</name>
    <dbReference type="NCBI Taxonomy" id="45655"/>
    <lineage>
        <taxon>Bacteria</taxon>
        <taxon>Pseudomonadati</taxon>
        <taxon>Thermodesulfobacteriota</taxon>
        <taxon>Desulfobacteria</taxon>
        <taxon>Desulfobacterales</taxon>
        <taxon>Desulfococcaceae</taxon>
        <taxon>Desulfonema</taxon>
    </lineage>
</organism>
<dbReference type="Proteomes" id="UP000663722">
    <property type="component" value="Chromosome"/>
</dbReference>
<protein>
    <submittedName>
        <fullName evidence="1">Uncharacterized protein</fullName>
    </submittedName>
</protein>
<accession>A0A975BGK3</accession>
<keyword evidence="2" id="KW-1185">Reference proteome</keyword>
<sequence length="37" mass="4558">MLQIVRPLIKGLRNFHDFSQARRRIRLNTNPENHFIR</sequence>
<evidence type="ECO:0000313" key="2">
    <source>
        <dbReference type="Proteomes" id="UP000663722"/>
    </source>
</evidence>
<dbReference type="AlphaFoldDB" id="A0A975BGK3"/>
<name>A0A975BGK3_9BACT</name>
<evidence type="ECO:0000313" key="1">
    <source>
        <dbReference type="EMBL" id="QTA84890.1"/>
    </source>
</evidence>